<dbReference type="Proteomes" id="UP000321917">
    <property type="component" value="Unassembled WGS sequence"/>
</dbReference>
<dbReference type="GO" id="GO:0016020">
    <property type="term" value="C:membrane"/>
    <property type="evidence" value="ECO:0007669"/>
    <property type="project" value="TreeGrafter"/>
</dbReference>
<accession>A0A5C6Q274</accession>
<dbReference type="InterPro" id="IPR050266">
    <property type="entry name" value="AB_hydrolase_sf"/>
</dbReference>
<protein>
    <submittedName>
        <fullName evidence="3">Alpha/beta hydrolase</fullName>
    </submittedName>
</protein>
<dbReference type="Gene3D" id="3.40.50.1820">
    <property type="entry name" value="alpha/beta hydrolase"/>
    <property type="match status" value="1"/>
</dbReference>
<gene>
    <name evidence="2" type="ORF">ESZ26_18735</name>
    <name evidence="3" type="ORF">ESZ27_18640</name>
</gene>
<evidence type="ECO:0000313" key="5">
    <source>
        <dbReference type="Proteomes" id="UP000321917"/>
    </source>
</evidence>
<dbReference type="InterPro" id="IPR000073">
    <property type="entry name" value="AB_hydrolase_1"/>
</dbReference>
<dbReference type="SUPFAM" id="SSF53474">
    <property type="entry name" value="alpha/beta-Hydrolases"/>
    <property type="match status" value="1"/>
</dbReference>
<dbReference type="AlphaFoldDB" id="A0A5C6Q274"/>
<proteinExistence type="predicted"/>
<dbReference type="RefSeq" id="WP_146801296.1">
    <property type="nucleotide sequence ID" value="NZ_VOLP01000052.1"/>
</dbReference>
<reference evidence="3 5" key="1">
    <citation type="submission" date="2019-07" db="EMBL/GenBank/DDBJ databases">
        <title>Genomes of sea-ice associated Colwellia species.</title>
        <authorList>
            <person name="Bowman J.P."/>
        </authorList>
    </citation>
    <scope>NUCLEOTIDE SEQUENCE [LARGE SCALE GENOMIC DNA]</scope>
    <source>
        <strain evidence="2 4">ACAM 607</strain>
        <strain evidence="3 5">IC036</strain>
    </source>
</reference>
<dbReference type="PRINTS" id="PR00111">
    <property type="entry name" value="ABHYDROLASE"/>
</dbReference>
<evidence type="ECO:0000313" key="4">
    <source>
        <dbReference type="Proteomes" id="UP000321525"/>
    </source>
</evidence>
<dbReference type="InterPro" id="IPR029058">
    <property type="entry name" value="AB_hydrolase_fold"/>
</dbReference>
<evidence type="ECO:0000259" key="1">
    <source>
        <dbReference type="Pfam" id="PF00561"/>
    </source>
</evidence>
<dbReference type="EMBL" id="VOLR01000054">
    <property type="protein sequence ID" value="TWX53519.1"/>
    <property type="molecule type" value="Genomic_DNA"/>
</dbReference>
<dbReference type="EMBL" id="VOLQ01000072">
    <property type="protein sequence ID" value="TWX62712.1"/>
    <property type="molecule type" value="Genomic_DNA"/>
</dbReference>
<sequence length="306" mass="34119">MKIFITLLLTVIVSFFAYYFYFKYSFLNNLSANSEIVETSLGSVEYTLKGNNGPVLLFIHGTPGGYDQTTDATEKFRVLTPSRPGFLRTSIRLGKTPFEQAKVFKALIDALGIDKVIVMGVSGGGPSSLEFAAHFPENTYGLIAFEAVSYADDFAETDSETIGTSDFGLWIQLFSMSFMSNESIASAILPNQQNRNKLVADPKNIEKLKELIWSVWPLSARKDGIKNDYEQFTNISLPLNDIKIPTLVIHGDEDVSVDISHANELIKKIRGAKLYTVKGGDHYMSLTHAEEIEPLIEKFVLQYSNQ</sequence>
<dbReference type="PANTHER" id="PTHR43798">
    <property type="entry name" value="MONOACYLGLYCEROL LIPASE"/>
    <property type="match status" value="1"/>
</dbReference>
<organism evidence="3 5">
    <name type="scientific">Colwellia hornerae</name>
    <dbReference type="NCBI Taxonomy" id="89402"/>
    <lineage>
        <taxon>Bacteria</taxon>
        <taxon>Pseudomonadati</taxon>
        <taxon>Pseudomonadota</taxon>
        <taxon>Gammaproteobacteria</taxon>
        <taxon>Alteromonadales</taxon>
        <taxon>Colwelliaceae</taxon>
        <taxon>Colwellia</taxon>
    </lineage>
</organism>
<name>A0A5C6Q274_9GAMM</name>
<dbReference type="Pfam" id="PF00561">
    <property type="entry name" value="Abhydrolase_1"/>
    <property type="match status" value="1"/>
</dbReference>
<keyword evidence="4" id="KW-1185">Reference proteome</keyword>
<evidence type="ECO:0000313" key="3">
    <source>
        <dbReference type="EMBL" id="TWX62712.1"/>
    </source>
</evidence>
<evidence type="ECO:0000313" key="2">
    <source>
        <dbReference type="EMBL" id="TWX53519.1"/>
    </source>
</evidence>
<feature type="domain" description="AB hydrolase-1" evidence="1">
    <location>
        <begin position="54"/>
        <end position="288"/>
    </location>
</feature>
<dbReference type="PANTHER" id="PTHR43798:SF33">
    <property type="entry name" value="HYDROLASE, PUTATIVE (AFU_ORTHOLOGUE AFUA_2G14860)-RELATED"/>
    <property type="match status" value="1"/>
</dbReference>
<comment type="caution">
    <text evidence="3">The sequence shown here is derived from an EMBL/GenBank/DDBJ whole genome shotgun (WGS) entry which is preliminary data.</text>
</comment>
<dbReference type="GO" id="GO:0016787">
    <property type="term" value="F:hydrolase activity"/>
    <property type="evidence" value="ECO:0007669"/>
    <property type="project" value="UniProtKB-KW"/>
</dbReference>
<dbReference type="OrthoDB" id="7055710at2"/>
<dbReference type="Proteomes" id="UP000321525">
    <property type="component" value="Unassembled WGS sequence"/>
</dbReference>
<keyword evidence="3" id="KW-0378">Hydrolase</keyword>